<evidence type="ECO:0000256" key="6">
    <source>
        <dbReference type="SAM" id="MobiDB-lite"/>
    </source>
</evidence>
<dbReference type="PANTHER" id="PTHR34811:SF1">
    <property type="entry name" value="MATURASE K"/>
    <property type="match status" value="1"/>
</dbReference>
<feature type="region of interest" description="Disordered" evidence="6">
    <location>
        <begin position="122"/>
        <end position="161"/>
    </location>
</feature>
<comment type="subcellular location">
    <subcellularLocation>
        <location evidence="1">Plastid</location>
    </subcellularLocation>
</comment>
<organism evidence="8 9">
    <name type="scientific">Sphagnum jensenii</name>
    <dbReference type="NCBI Taxonomy" id="128206"/>
    <lineage>
        <taxon>Eukaryota</taxon>
        <taxon>Viridiplantae</taxon>
        <taxon>Streptophyta</taxon>
        <taxon>Embryophyta</taxon>
        <taxon>Bryophyta</taxon>
        <taxon>Sphagnophytina</taxon>
        <taxon>Sphagnopsida</taxon>
        <taxon>Sphagnales</taxon>
        <taxon>Sphagnaceae</taxon>
        <taxon>Sphagnum</taxon>
    </lineage>
</organism>
<name>A0ABP0XDU3_9BRYO</name>
<evidence type="ECO:0000256" key="4">
    <source>
        <dbReference type="ARBA" id="ARBA00022694"/>
    </source>
</evidence>
<dbReference type="InterPro" id="IPR024937">
    <property type="entry name" value="Domain_X"/>
</dbReference>
<accession>A0ABP0XDU3</accession>
<evidence type="ECO:0000256" key="3">
    <source>
        <dbReference type="ARBA" id="ARBA00022664"/>
    </source>
</evidence>
<feature type="compositionally biased region" description="Acidic residues" evidence="6">
    <location>
        <begin position="133"/>
        <end position="153"/>
    </location>
</feature>
<keyword evidence="3" id="KW-0507">mRNA processing</keyword>
<sequence length="329" mass="37699">MNPWSSFGSRLLQTAAGRCVRKKKNLLSDDCSDFMWSSCCRFHLTTTQEEMRRVSSNAAAAATRRRAAFPLAAASKWIAEEEVGGEFSQRLLTRTRMFSTRTQLMDSRELRLSRGRRKLVAPVEAQADTHLSEDEEEEDEEDDFEEDEDDGDGAVEVRRNKRVANSSRKSRLYSMSKPRLLAPVRDLIAEAVERGYAKKNAIGLARATSQPKYSAAEDRVIVNHFSCIIRSIVDYYAFVNKRSSLWKVTSIYRKSCALTLARKHSMRSAAAAFKRFGPYLRISEHGKEVTSLYYPTSLKTTGKFNIRDPRYCEVSILQEAFERSKREWR</sequence>
<evidence type="ECO:0000256" key="2">
    <source>
        <dbReference type="ARBA" id="ARBA00022640"/>
    </source>
</evidence>
<dbReference type="Proteomes" id="UP001497444">
    <property type="component" value="Chromosome 7"/>
</dbReference>
<evidence type="ECO:0000256" key="1">
    <source>
        <dbReference type="ARBA" id="ARBA00004474"/>
    </source>
</evidence>
<keyword evidence="9" id="KW-1185">Reference proteome</keyword>
<evidence type="ECO:0000259" key="7">
    <source>
        <dbReference type="Pfam" id="PF01348"/>
    </source>
</evidence>
<dbReference type="Pfam" id="PF01348">
    <property type="entry name" value="Intron_maturas2"/>
    <property type="match status" value="1"/>
</dbReference>
<reference evidence="8" key="1">
    <citation type="submission" date="2024-02" db="EMBL/GenBank/DDBJ databases">
        <authorList>
            <consortium name="ELIXIR-Norway"/>
            <consortium name="Elixir Norway"/>
        </authorList>
    </citation>
    <scope>NUCLEOTIDE SEQUENCE</scope>
</reference>
<proteinExistence type="predicted"/>
<dbReference type="PANTHER" id="PTHR34811">
    <property type="entry name" value="MATURASE K"/>
    <property type="match status" value="1"/>
</dbReference>
<protein>
    <recommendedName>
        <fullName evidence="7">Domain X domain-containing protein</fullName>
    </recommendedName>
</protein>
<dbReference type="InterPro" id="IPR002866">
    <property type="entry name" value="Maturase_MatK"/>
</dbReference>
<evidence type="ECO:0000313" key="9">
    <source>
        <dbReference type="Proteomes" id="UP001497444"/>
    </source>
</evidence>
<keyword evidence="4" id="KW-0819">tRNA processing</keyword>
<feature type="domain" description="Domain X" evidence="7">
    <location>
        <begin position="177"/>
        <end position="287"/>
    </location>
</feature>
<evidence type="ECO:0000256" key="5">
    <source>
        <dbReference type="ARBA" id="ARBA00022884"/>
    </source>
</evidence>
<keyword evidence="5" id="KW-0694">RNA-binding</keyword>
<dbReference type="EMBL" id="OZ020102">
    <property type="protein sequence ID" value="CAK9275757.1"/>
    <property type="molecule type" value="Genomic_DNA"/>
</dbReference>
<evidence type="ECO:0000313" key="8">
    <source>
        <dbReference type="EMBL" id="CAK9275757.1"/>
    </source>
</evidence>
<keyword evidence="2" id="KW-0934">Plastid</keyword>
<gene>
    <name evidence="8" type="ORF">CSSPJE1EN1_LOCUS21235</name>
</gene>